<evidence type="ECO:0000259" key="3">
    <source>
        <dbReference type="Pfam" id="PF01464"/>
    </source>
</evidence>
<dbReference type="EMBL" id="FOCM01000003">
    <property type="protein sequence ID" value="SEN25493.1"/>
    <property type="molecule type" value="Genomic_DNA"/>
</dbReference>
<organism evidence="4 5">
    <name type="scientific">Palleronia pelagia</name>
    <dbReference type="NCBI Taxonomy" id="387096"/>
    <lineage>
        <taxon>Bacteria</taxon>
        <taxon>Pseudomonadati</taxon>
        <taxon>Pseudomonadota</taxon>
        <taxon>Alphaproteobacteria</taxon>
        <taxon>Rhodobacterales</taxon>
        <taxon>Roseobacteraceae</taxon>
        <taxon>Palleronia</taxon>
    </lineage>
</organism>
<dbReference type="Proteomes" id="UP000199372">
    <property type="component" value="Unassembled WGS sequence"/>
</dbReference>
<feature type="domain" description="Transglycosylase SLT" evidence="3">
    <location>
        <begin position="70"/>
        <end position="191"/>
    </location>
</feature>
<name>A0A1H8F159_9RHOB</name>
<evidence type="ECO:0000313" key="4">
    <source>
        <dbReference type="EMBL" id="SEN25493.1"/>
    </source>
</evidence>
<dbReference type="InterPro" id="IPR023346">
    <property type="entry name" value="Lysozyme-like_dom_sf"/>
</dbReference>
<evidence type="ECO:0000256" key="2">
    <source>
        <dbReference type="SAM" id="SignalP"/>
    </source>
</evidence>
<sequence>MRLLAVTLLALALAVPAQAADGWRAFYGAKPTAQSGQTVRRGHNMTASEATGPHDTAEIAAGTVCLREILAAQTRHNIPNNLLLAIGLQEAGTTHRGKTTVWPFAVNAAGEGRLFDTEAEAQDFVRLRQSQGVNSIDVGCMQINLRWHPDAFADLDEGFDPQLNVEYSARFLKRLAVELGSWRAAAGAYHSRAPEFRDKYLARLDGNVARAQSRVAEIRERVAAAPPYRRRSAPSAHFGVVGWGAQLGGGGRGTLYSGGEVSPLLASVNR</sequence>
<dbReference type="AlphaFoldDB" id="A0A1H8F159"/>
<dbReference type="OrthoDB" id="5945995at2"/>
<evidence type="ECO:0000313" key="5">
    <source>
        <dbReference type="Proteomes" id="UP000199372"/>
    </source>
</evidence>
<feature type="signal peptide" evidence="2">
    <location>
        <begin position="1"/>
        <end position="19"/>
    </location>
</feature>
<dbReference type="SUPFAM" id="SSF53955">
    <property type="entry name" value="Lysozyme-like"/>
    <property type="match status" value="1"/>
</dbReference>
<comment type="similarity">
    <text evidence="1">Belongs to the virb1 family.</text>
</comment>
<feature type="chain" id="PRO_5011760585" evidence="2">
    <location>
        <begin position="20"/>
        <end position="270"/>
    </location>
</feature>
<protein>
    <submittedName>
        <fullName evidence="4">Transglycosylase SLT domain-containing protein</fullName>
    </submittedName>
</protein>
<proteinExistence type="inferred from homology"/>
<reference evidence="5" key="1">
    <citation type="submission" date="2016-10" db="EMBL/GenBank/DDBJ databases">
        <authorList>
            <person name="Varghese N."/>
            <person name="Submissions S."/>
        </authorList>
    </citation>
    <scope>NUCLEOTIDE SEQUENCE [LARGE SCALE GENOMIC DNA]</scope>
    <source>
        <strain evidence="5">DSM 26893</strain>
    </source>
</reference>
<gene>
    <name evidence="4" type="ORF">SAMN04488011_103176</name>
</gene>
<dbReference type="RefSeq" id="WP_091844988.1">
    <property type="nucleotide sequence ID" value="NZ_FOCM01000003.1"/>
</dbReference>
<dbReference type="Pfam" id="PF01464">
    <property type="entry name" value="SLT"/>
    <property type="match status" value="1"/>
</dbReference>
<accession>A0A1H8F159</accession>
<keyword evidence="2" id="KW-0732">Signal</keyword>
<dbReference type="Gene3D" id="1.10.530.10">
    <property type="match status" value="1"/>
</dbReference>
<dbReference type="InterPro" id="IPR008258">
    <property type="entry name" value="Transglycosylase_SLT_dom_1"/>
</dbReference>
<keyword evidence="5" id="KW-1185">Reference proteome</keyword>
<evidence type="ECO:0000256" key="1">
    <source>
        <dbReference type="ARBA" id="ARBA00009387"/>
    </source>
</evidence>